<gene>
    <name evidence="1" type="ORF">SDC9_123705</name>
</gene>
<protein>
    <recommendedName>
        <fullName evidence="2">Alcohol dehydrogenase iron-type/glycerol dehydrogenase GldA domain-containing protein</fullName>
    </recommendedName>
</protein>
<reference evidence="1" key="1">
    <citation type="submission" date="2019-08" db="EMBL/GenBank/DDBJ databases">
        <authorList>
            <person name="Kucharzyk K."/>
            <person name="Murdoch R.W."/>
            <person name="Higgins S."/>
            <person name="Loffler F."/>
        </authorList>
    </citation>
    <scope>NUCLEOTIDE SEQUENCE</scope>
</reference>
<dbReference type="SUPFAM" id="SSF56796">
    <property type="entry name" value="Dehydroquinate synthase-like"/>
    <property type="match status" value="1"/>
</dbReference>
<evidence type="ECO:0000313" key="1">
    <source>
        <dbReference type="EMBL" id="MPM76706.1"/>
    </source>
</evidence>
<proteinExistence type="predicted"/>
<name>A0A645CIC5_9ZZZZ</name>
<dbReference type="EMBL" id="VSSQ01027450">
    <property type="protein sequence ID" value="MPM76706.1"/>
    <property type="molecule type" value="Genomic_DNA"/>
</dbReference>
<comment type="caution">
    <text evidence="1">The sequence shown here is derived from an EMBL/GenBank/DDBJ whole genome shotgun (WGS) entry which is preliminary data.</text>
</comment>
<accession>A0A645CIC5</accession>
<evidence type="ECO:0008006" key="2">
    <source>
        <dbReference type="Google" id="ProtNLM"/>
    </source>
</evidence>
<sequence length="84" mass="9236">MTGFAKALGFADAAAMAEAITALKKQIGLRTDLTDLNLSDTQIDELVQLSHHPNLDNNPVKITDDILYDLFGTLSKKDMYVEQP</sequence>
<dbReference type="Gene3D" id="1.20.1090.10">
    <property type="entry name" value="Dehydroquinate synthase-like - alpha domain"/>
    <property type="match status" value="1"/>
</dbReference>
<organism evidence="1">
    <name type="scientific">bioreactor metagenome</name>
    <dbReference type="NCBI Taxonomy" id="1076179"/>
    <lineage>
        <taxon>unclassified sequences</taxon>
        <taxon>metagenomes</taxon>
        <taxon>ecological metagenomes</taxon>
    </lineage>
</organism>
<dbReference type="AlphaFoldDB" id="A0A645CIC5"/>